<reference evidence="1" key="1">
    <citation type="journal article" date="2020" name="Nature">
        <title>Giant virus diversity and host interactions through global metagenomics.</title>
        <authorList>
            <person name="Schulz F."/>
            <person name="Roux S."/>
            <person name="Paez-Espino D."/>
            <person name="Jungbluth S."/>
            <person name="Walsh D.A."/>
            <person name="Denef V.J."/>
            <person name="McMahon K.D."/>
            <person name="Konstantinidis K.T."/>
            <person name="Eloe-Fadrosh E.A."/>
            <person name="Kyrpides N.C."/>
            <person name="Woyke T."/>
        </authorList>
    </citation>
    <scope>NUCLEOTIDE SEQUENCE</scope>
    <source>
        <strain evidence="1">GVMAG-M-3300020728-1</strain>
    </source>
</reference>
<dbReference type="Pfam" id="PF19058">
    <property type="entry name" value="DUF5754"/>
    <property type="match status" value="1"/>
</dbReference>
<name>A0A6C0CI11_9ZZZZ</name>
<accession>A0A6C0CI11</accession>
<sequence length="103" mass="11980">MAGKTRRLRLKSIKPSHKAEKKLDATFIYPDGHQKVVPFGAKGMSDYTKHRDKTRKLRYLKRHSGMGESWQKPDTPGALAKWVLWNKPTLRASIADYKKRFKL</sequence>
<organism evidence="1">
    <name type="scientific">viral metagenome</name>
    <dbReference type="NCBI Taxonomy" id="1070528"/>
    <lineage>
        <taxon>unclassified sequences</taxon>
        <taxon>metagenomes</taxon>
        <taxon>organismal metagenomes</taxon>
    </lineage>
</organism>
<dbReference type="EMBL" id="MN739409">
    <property type="protein sequence ID" value="QHT03309.1"/>
    <property type="molecule type" value="Genomic_DNA"/>
</dbReference>
<evidence type="ECO:0000313" key="1">
    <source>
        <dbReference type="EMBL" id="QHT03309.1"/>
    </source>
</evidence>
<dbReference type="AlphaFoldDB" id="A0A6C0CI11"/>
<protein>
    <submittedName>
        <fullName evidence="1">Uncharacterized protein</fullName>
    </submittedName>
</protein>
<dbReference type="InterPro" id="IPR043930">
    <property type="entry name" value="DUF5754"/>
</dbReference>
<proteinExistence type="predicted"/>